<dbReference type="GO" id="GO:0004519">
    <property type="term" value="F:endonuclease activity"/>
    <property type="evidence" value="ECO:0007669"/>
    <property type="project" value="UniProtKB-KW"/>
</dbReference>
<dbReference type="Gene3D" id="3.40.1350.10">
    <property type="match status" value="1"/>
</dbReference>
<dbReference type="Pfam" id="PF04471">
    <property type="entry name" value="Mrr_cat"/>
    <property type="match status" value="1"/>
</dbReference>
<keyword evidence="5" id="KW-0378">Hydrolase</keyword>
<dbReference type="EMBL" id="JBHDLN010000029">
    <property type="protein sequence ID" value="MFB0847077.1"/>
    <property type="molecule type" value="Genomic_DNA"/>
</dbReference>
<protein>
    <submittedName>
        <fullName evidence="5">Restriction endonuclease</fullName>
        <ecNumber evidence="5">3.1.21.-</ecNumber>
    </submittedName>
</protein>
<evidence type="ECO:0000313" key="5">
    <source>
        <dbReference type="EMBL" id="MFB0847077.1"/>
    </source>
</evidence>
<dbReference type="InterPro" id="IPR007560">
    <property type="entry name" value="Restrct_endonuc_IV_Mrr"/>
</dbReference>
<keyword evidence="6" id="KW-1185">Reference proteome</keyword>
<dbReference type="PANTHER" id="PTHR30015:SF7">
    <property type="entry name" value="TYPE IV METHYL-DIRECTED RESTRICTION ENZYME ECOKMRR"/>
    <property type="match status" value="1"/>
</dbReference>
<dbReference type="Pfam" id="PF01396">
    <property type="entry name" value="Zn_ribbon_Top1"/>
    <property type="match status" value="1"/>
</dbReference>
<reference evidence="5 6" key="1">
    <citation type="submission" date="2024-09" db="EMBL/GenBank/DDBJ databases">
        <authorList>
            <person name="Makale K.P.P."/>
            <person name="Makhzoum A."/>
            <person name="Rantong G."/>
            <person name="Rahube T.O."/>
        </authorList>
    </citation>
    <scope>NUCLEOTIDE SEQUENCE [LARGE SCALE GENOMIC DNA]</scope>
    <source>
        <strain evidence="5 6">KM_D13</strain>
    </source>
</reference>
<keyword evidence="2" id="KW-0812">Transmembrane</keyword>
<evidence type="ECO:0000256" key="1">
    <source>
        <dbReference type="SAM" id="MobiDB-lite"/>
    </source>
</evidence>
<evidence type="ECO:0000259" key="4">
    <source>
        <dbReference type="Pfam" id="PF04471"/>
    </source>
</evidence>
<dbReference type="InterPro" id="IPR011335">
    <property type="entry name" value="Restrct_endonuc-II-like"/>
</dbReference>
<dbReference type="Gene3D" id="3.30.65.10">
    <property type="entry name" value="Bacterial Topoisomerase I, domain 1"/>
    <property type="match status" value="1"/>
</dbReference>
<keyword evidence="2" id="KW-0472">Membrane</keyword>
<evidence type="ECO:0000313" key="6">
    <source>
        <dbReference type="Proteomes" id="UP001575622"/>
    </source>
</evidence>
<proteinExistence type="predicted"/>
<comment type="caution">
    <text evidence="5">The sequence shown here is derived from an EMBL/GenBank/DDBJ whole genome shotgun (WGS) entry which is preliminary data.</text>
</comment>
<dbReference type="PANTHER" id="PTHR30015">
    <property type="entry name" value="MRR RESTRICTION SYSTEM PROTEIN"/>
    <property type="match status" value="1"/>
</dbReference>
<feature type="transmembrane region" description="Helical" evidence="2">
    <location>
        <begin position="20"/>
        <end position="41"/>
    </location>
</feature>
<dbReference type="InterPro" id="IPR011856">
    <property type="entry name" value="tRNA_endonuc-like_dom_sf"/>
</dbReference>
<dbReference type="InterPro" id="IPR052906">
    <property type="entry name" value="Type_IV_Methyl-Rstrct_Enzyme"/>
</dbReference>
<keyword evidence="2" id="KW-1133">Transmembrane helix</keyword>
<dbReference type="InterPro" id="IPR013498">
    <property type="entry name" value="Topo_IA_Znf"/>
</dbReference>
<accession>A0ABV4VBN6</accession>
<dbReference type="Proteomes" id="UP001575622">
    <property type="component" value="Unassembled WGS sequence"/>
</dbReference>
<dbReference type="EC" id="3.1.21.-" evidence="5"/>
<evidence type="ECO:0000256" key="2">
    <source>
        <dbReference type="SAM" id="Phobius"/>
    </source>
</evidence>
<dbReference type="SUPFAM" id="SSF52980">
    <property type="entry name" value="Restriction endonuclease-like"/>
    <property type="match status" value="1"/>
</dbReference>
<keyword evidence="5" id="KW-0255">Endonuclease</keyword>
<feature type="region of interest" description="Disordered" evidence="1">
    <location>
        <begin position="47"/>
        <end position="75"/>
    </location>
</feature>
<dbReference type="SUPFAM" id="SSF57783">
    <property type="entry name" value="Zinc beta-ribbon"/>
    <property type="match status" value="1"/>
</dbReference>
<sequence>MINQTVYWLSSGPLQFPKLPFGPVGWMLAGVLVLSVIVSVVEQSTKGKKKRRKKRTSTTKKTTVPRRNSNDTKPDEAILASKLSDLSGAEFERLLALYFRDQGYTVHEVGVGGNDGGVDLVIIDRRGEKTAVQAKCYADHNSIPVQTVRELVAAKRNHDCILSLLITTSDLTGPAKKEAEQFKVDYWHGALLEQKLRAWGKWQPSKKPRLLEKRAEIGDKSEVVKAWKEASATASITCKCGSPMVRRKSKNGEEFLGCSRFPSCRHTKTLQDDVPIRADRSKCSIRRN</sequence>
<evidence type="ECO:0000259" key="3">
    <source>
        <dbReference type="Pfam" id="PF01396"/>
    </source>
</evidence>
<feature type="compositionally biased region" description="Basic residues" evidence="1">
    <location>
        <begin position="47"/>
        <end position="58"/>
    </location>
</feature>
<keyword evidence="5" id="KW-0540">Nuclease</keyword>
<dbReference type="GO" id="GO:0016787">
    <property type="term" value="F:hydrolase activity"/>
    <property type="evidence" value="ECO:0007669"/>
    <property type="project" value="UniProtKB-KW"/>
</dbReference>
<organism evidence="5 6">
    <name type="scientific">Paenibacillus oleatilyticus</name>
    <dbReference type="NCBI Taxonomy" id="2594886"/>
    <lineage>
        <taxon>Bacteria</taxon>
        <taxon>Bacillati</taxon>
        <taxon>Bacillota</taxon>
        <taxon>Bacilli</taxon>
        <taxon>Bacillales</taxon>
        <taxon>Paenibacillaceae</taxon>
        <taxon>Paenibacillus</taxon>
    </lineage>
</organism>
<feature type="domain" description="DNA topoisomerase type IA zn finger" evidence="3">
    <location>
        <begin position="239"/>
        <end position="272"/>
    </location>
</feature>
<dbReference type="RefSeq" id="WP_373956975.1">
    <property type="nucleotide sequence ID" value="NZ_JBHDLN010000029.1"/>
</dbReference>
<feature type="domain" description="Restriction endonuclease type IV Mrr" evidence="4">
    <location>
        <begin position="84"/>
        <end position="192"/>
    </location>
</feature>
<gene>
    <name evidence="5" type="ORF">ACEU3E_33395</name>
</gene>
<name>A0ABV4VBN6_9BACL</name>